<feature type="compositionally biased region" description="Polar residues" evidence="1">
    <location>
        <begin position="103"/>
        <end position="117"/>
    </location>
</feature>
<organism evidence="4 5">
    <name type="scientific">Candidatus Enterococcus wittei</name>
    <dbReference type="NCBI Taxonomy" id="1987383"/>
    <lineage>
        <taxon>Bacteria</taxon>
        <taxon>Bacillati</taxon>
        <taxon>Bacillota</taxon>
        <taxon>Bacilli</taxon>
        <taxon>Lactobacillales</taxon>
        <taxon>Enterococcaceae</taxon>
        <taxon>Enterococcus</taxon>
    </lineage>
</organism>
<reference evidence="4 5" key="1">
    <citation type="submission" date="2017-05" db="EMBL/GenBank/DDBJ databases">
        <title>The Genome Sequence of Enterococcus sp. 10A9_DIV0425.</title>
        <authorList>
            <consortium name="The Broad Institute Genomics Platform"/>
            <consortium name="The Broad Institute Genomic Center for Infectious Diseases"/>
            <person name="Earl A."/>
            <person name="Manson A."/>
            <person name="Schwartman J."/>
            <person name="Gilmore M."/>
            <person name="Abouelleil A."/>
            <person name="Cao P."/>
            <person name="Chapman S."/>
            <person name="Cusick C."/>
            <person name="Shea T."/>
            <person name="Young S."/>
            <person name="Neafsey D."/>
            <person name="Nusbaum C."/>
            <person name="Birren B."/>
        </authorList>
    </citation>
    <scope>NUCLEOTIDE SEQUENCE [LARGE SCALE GENOMIC DNA]</scope>
    <source>
        <strain evidence="4 5">10A9_DIV0425</strain>
    </source>
</reference>
<dbReference type="Proteomes" id="UP000194933">
    <property type="component" value="Unassembled WGS sequence"/>
</dbReference>
<keyword evidence="2" id="KW-0812">Transmembrane</keyword>
<protein>
    <recommendedName>
        <fullName evidence="3">YrhK domain-containing protein</fullName>
    </recommendedName>
</protein>
<dbReference type="AlphaFoldDB" id="A0A242K2B5"/>
<feature type="transmembrane region" description="Helical" evidence="2">
    <location>
        <begin position="67"/>
        <end position="89"/>
    </location>
</feature>
<keyword evidence="2" id="KW-0472">Membrane</keyword>
<evidence type="ECO:0000256" key="1">
    <source>
        <dbReference type="SAM" id="MobiDB-lite"/>
    </source>
</evidence>
<name>A0A242K2B5_9ENTE</name>
<dbReference type="RefSeq" id="WP_086284423.1">
    <property type="nucleotide sequence ID" value="NZ_NGMO01000002.1"/>
</dbReference>
<evidence type="ECO:0000256" key="2">
    <source>
        <dbReference type="SAM" id="Phobius"/>
    </source>
</evidence>
<sequence>MPKIKRNTHEIDIGKEEDIEIRGRRFRLYFQNRYTLISLAVDLLTGIFYVCGSLALLTRIPDRYSTYFYLAGAIFLTTRPVLKIVRNVFIYDEKKQKKKQEENISYNLSHSNSSEND</sequence>
<keyword evidence="5" id="KW-1185">Reference proteome</keyword>
<keyword evidence="2" id="KW-1133">Transmembrane helix</keyword>
<evidence type="ECO:0000259" key="3">
    <source>
        <dbReference type="Pfam" id="PF14145"/>
    </source>
</evidence>
<dbReference type="InterPro" id="IPR025424">
    <property type="entry name" value="YrhK_domain"/>
</dbReference>
<feature type="domain" description="YrhK" evidence="3">
    <location>
        <begin position="32"/>
        <end position="87"/>
    </location>
</feature>
<evidence type="ECO:0000313" key="5">
    <source>
        <dbReference type="Proteomes" id="UP000194933"/>
    </source>
</evidence>
<dbReference type="Pfam" id="PF14145">
    <property type="entry name" value="YrhK"/>
    <property type="match status" value="1"/>
</dbReference>
<gene>
    <name evidence="4" type="ORF">A5844_001320</name>
</gene>
<dbReference type="EMBL" id="NGMO01000002">
    <property type="protein sequence ID" value="OTP11186.1"/>
    <property type="molecule type" value="Genomic_DNA"/>
</dbReference>
<feature type="region of interest" description="Disordered" evidence="1">
    <location>
        <begin position="96"/>
        <end position="117"/>
    </location>
</feature>
<evidence type="ECO:0000313" key="4">
    <source>
        <dbReference type="EMBL" id="OTP11186.1"/>
    </source>
</evidence>
<feature type="transmembrane region" description="Helical" evidence="2">
    <location>
        <begin position="34"/>
        <end position="55"/>
    </location>
</feature>
<accession>A0A242K2B5</accession>
<proteinExistence type="predicted"/>
<comment type="caution">
    <text evidence="4">The sequence shown here is derived from an EMBL/GenBank/DDBJ whole genome shotgun (WGS) entry which is preliminary data.</text>
</comment>